<sequence length="683" mass="76059">MARIPMGNFGNAMPQVERIQMPQNQSGQMIANTLQNISNTAEHVHRNQINQEVEAKKTELLMNEQQYKQDTAEYIQQSAKFSADIDLLDADITARIQGGSLPVENAVQERQSTLEKIKKQYMPSIPNTRKVDFDQYIDKTSYQSASKYMPVALQAGRSQASAQLDELSKNLLKSSTTVEDGEKSIRAFGISKNLPIGSVENSVNSYKNNFSTNGVNAWFNGSMDDNQQLSTMTTPENVLKVYPYLTQEQAIHYSKQSLNRIDQNNKAAETAQKRIEADAKDATTEMRQITETGIIPNDNKIQSLYARVKGTDQENEFQKLTSNTVEVQKFMRLPPDARQTYLSQLESEAHNAPSGDPKGLAFRLDLLKNANTSMLGNEKNNASLAYSIKTGRTLPVVPTTLIAQGDAGAIQSLSNNIKTIVASHQVDGVTGSLNPLSQQQQQEMKQYLASANSIQKLQLGTSLFKASAGNANAARDMLNSVFGDKNSIRWAISLNNRNHSIIANQIVSGQDLLDKNLVKLNDTGLNYQTTEYLKGITTPGSPEYKIYFDSVKANYAYLAQKSEKLTDKSGKLDTKSIDPDLFKQAILEVTGGKFTSGNMWGRSTVLRPHTVGEASFRQQLEQFNSRNARTYGGSDREYFLDLPLEQDPKNPYRYFFKNGSGYVLDKSSNKDPKKQTRLALVLH</sequence>
<accession>A0AAE9S9L4</accession>
<feature type="coiled-coil region" evidence="1">
    <location>
        <begin position="258"/>
        <end position="292"/>
    </location>
</feature>
<proteinExistence type="predicted"/>
<name>A0AAE9S9L4_ACIPI</name>
<gene>
    <name evidence="2" type="ORF">MWH18_03760</name>
</gene>
<protein>
    <recommendedName>
        <fullName evidence="4">Methyl-coenzyme M reductase</fullName>
    </recommendedName>
</protein>
<evidence type="ECO:0008006" key="4">
    <source>
        <dbReference type="Google" id="ProtNLM"/>
    </source>
</evidence>
<dbReference type="Proteomes" id="UP001055514">
    <property type="component" value="Chromosome"/>
</dbReference>
<dbReference type="RefSeq" id="WP_017386275.1">
    <property type="nucleotide sequence ID" value="NZ_CP029610.1"/>
</dbReference>
<organism evidence="2 3">
    <name type="scientific">Acinetobacter pittii</name>
    <name type="common">Acinetobacter genomosp. 3</name>
    <dbReference type="NCBI Taxonomy" id="48296"/>
    <lineage>
        <taxon>Bacteria</taxon>
        <taxon>Pseudomonadati</taxon>
        <taxon>Pseudomonadota</taxon>
        <taxon>Gammaproteobacteria</taxon>
        <taxon>Moraxellales</taxon>
        <taxon>Moraxellaceae</taxon>
        <taxon>Acinetobacter</taxon>
        <taxon>Acinetobacter calcoaceticus/baumannii complex</taxon>
    </lineage>
</organism>
<evidence type="ECO:0000313" key="3">
    <source>
        <dbReference type="Proteomes" id="UP001055514"/>
    </source>
</evidence>
<reference evidence="2" key="1">
    <citation type="submission" date="2022-04" db="EMBL/GenBank/DDBJ databases">
        <title>Emergence of ST220 Acinetobacter pittii strain in bloodstream infection, which co-producing chromosomal NDM-1 and OXA-820 carbapenemases.</title>
        <authorList>
            <person name="Tian C."/>
            <person name="Xing M."/>
            <person name="Fu L."/>
            <person name="Xia D."/>
        </authorList>
    </citation>
    <scope>NUCLEOTIDE SEQUENCE</scope>
    <source>
        <strain evidence="2">TCM</strain>
    </source>
</reference>
<evidence type="ECO:0000313" key="2">
    <source>
        <dbReference type="EMBL" id="USU95395.1"/>
    </source>
</evidence>
<dbReference type="EMBL" id="CP095407">
    <property type="protein sequence ID" value="USU95395.1"/>
    <property type="molecule type" value="Genomic_DNA"/>
</dbReference>
<evidence type="ECO:0000256" key="1">
    <source>
        <dbReference type="SAM" id="Coils"/>
    </source>
</evidence>
<keyword evidence="1" id="KW-0175">Coiled coil</keyword>
<dbReference type="AlphaFoldDB" id="A0AAE9S9L4"/>